<comment type="similarity">
    <text evidence="1">Belongs to the LysR transcriptional regulatory family.</text>
</comment>
<protein>
    <submittedName>
        <fullName evidence="6">HTH-type transcriptional regulator GltR</fullName>
    </submittedName>
</protein>
<keyword evidence="4" id="KW-0804">Transcription</keyword>
<dbReference type="Gene3D" id="3.40.190.290">
    <property type="match status" value="1"/>
</dbReference>
<feature type="domain" description="HTH lysR-type" evidence="5">
    <location>
        <begin position="1"/>
        <end position="58"/>
    </location>
</feature>
<dbReference type="CDD" id="cd08442">
    <property type="entry name" value="PBP2_YofA_SoxR_like"/>
    <property type="match status" value="1"/>
</dbReference>
<keyword evidence="2" id="KW-0805">Transcription regulation</keyword>
<dbReference type="Gene3D" id="1.10.10.10">
    <property type="entry name" value="Winged helix-like DNA-binding domain superfamily/Winged helix DNA-binding domain"/>
    <property type="match status" value="1"/>
</dbReference>
<dbReference type="AlphaFoldDB" id="A0A024P2X8"/>
<dbReference type="PANTHER" id="PTHR30126:SF40">
    <property type="entry name" value="HTH-TYPE TRANSCRIPTIONAL REGULATOR GLTR"/>
    <property type="match status" value="1"/>
</dbReference>
<dbReference type="PANTHER" id="PTHR30126">
    <property type="entry name" value="HTH-TYPE TRANSCRIPTIONAL REGULATOR"/>
    <property type="match status" value="1"/>
</dbReference>
<evidence type="ECO:0000256" key="2">
    <source>
        <dbReference type="ARBA" id="ARBA00023015"/>
    </source>
</evidence>
<dbReference type="RefSeq" id="WP_035505825.1">
    <property type="nucleotide sequence ID" value="NZ_CCDH010000002.1"/>
</dbReference>
<reference evidence="6 7" key="2">
    <citation type="submission" date="2014-05" db="EMBL/GenBank/DDBJ databases">
        <title>Draft genome sequence of Halobacillus karajensis HK-03.</title>
        <authorList>
            <person name="Khelaifia S."/>
            <person name="Croce O."/>
            <person name="Lagier J.C."/>
            <person name="Raoult D."/>
        </authorList>
    </citation>
    <scope>NUCLEOTIDE SEQUENCE [LARGE SCALE GENOMIC DNA]</scope>
    <source>
        <strain evidence="6 7">HD-03</strain>
    </source>
</reference>
<gene>
    <name evidence="6" type="primary">gltR_1</name>
    <name evidence="6" type="ORF">BN983_00694</name>
</gene>
<evidence type="ECO:0000256" key="4">
    <source>
        <dbReference type="ARBA" id="ARBA00023163"/>
    </source>
</evidence>
<keyword evidence="3" id="KW-0238">DNA-binding</keyword>
<dbReference type="InterPro" id="IPR036388">
    <property type="entry name" value="WH-like_DNA-bd_sf"/>
</dbReference>
<sequence length="296" mass="33037">MNLEYLRVFTEVAKEANITKAAVRLNFVQSNVTAKIKRLEKIYNTKLFYRHKHGVDLTSSGKVLLNYAEQVLQLMGDAEKTLKNSGVPQGTLSIGSMETTTATRLPGILSTYHEQYPQVELSLQTGTTEELIKAALNRKIEGAFVAGEVNHPELEKINVFEEELVLVTKESVLSSTSFEQLKNQTFIVFKSGCFYRDTFEKWLGSKGIRTPKVMELNTLDGVIGCVKAGLGISLLPRSVVDNLNQSKNIKPFTLPQEYGVIPTSFINHKDIVKTQAFSKFVFHIESTVSLRSSLNA</sequence>
<dbReference type="InterPro" id="IPR005119">
    <property type="entry name" value="LysR_subst-bd"/>
</dbReference>
<evidence type="ECO:0000313" key="6">
    <source>
        <dbReference type="EMBL" id="CDQ22485.1"/>
    </source>
</evidence>
<comment type="caution">
    <text evidence="6">The sequence shown here is derived from an EMBL/GenBank/DDBJ whole genome shotgun (WGS) entry which is preliminary data.</text>
</comment>
<dbReference type="GO" id="GO:0000976">
    <property type="term" value="F:transcription cis-regulatory region binding"/>
    <property type="evidence" value="ECO:0007669"/>
    <property type="project" value="TreeGrafter"/>
</dbReference>
<dbReference type="EMBL" id="CCDI010000001">
    <property type="protein sequence ID" value="CDQ22485.1"/>
    <property type="molecule type" value="Genomic_DNA"/>
</dbReference>
<dbReference type="InterPro" id="IPR036390">
    <property type="entry name" value="WH_DNA-bd_sf"/>
</dbReference>
<keyword evidence="7" id="KW-1185">Reference proteome</keyword>
<dbReference type="FunFam" id="1.10.10.10:FF:000001">
    <property type="entry name" value="LysR family transcriptional regulator"/>
    <property type="match status" value="1"/>
</dbReference>
<dbReference type="SUPFAM" id="SSF53850">
    <property type="entry name" value="Periplasmic binding protein-like II"/>
    <property type="match status" value="1"/>
</dbReference>
<dbReference type="SUPFAM" id="SSF46785">
    <property type="entry name" value="Winged helix' DNA-binding domain"/>
    <property type="match status" value="1"/>
</dbReference>
<dbReference type="Pfam" id="PF03466">
    <property type="entry name" value="LysR_substrate"/>
    <property type="match status" value="1"/>
</dbReference>
<proteinExistence type="inferred from homology"/>
<evidence type="ECO:0000256" key="3">
    <source>
        <dbReference type="ARBA" id="ARBA00023125"/>
    </source>
</evidence>
<dbReference type="GO" id="GO:0003700">
    <property type="term" value="F:DNA-binding transcription factor activity"/>
    <property type="evidence" value="ECO:0007669"/>
    <property type="project" value="InterPro"/>
</dbReference>
<dbReference type="PROSITE" id="PS50931">
    <property type="entry name" value="HTH_LYSR"/>
    <property type="match status" value="1"/>
</dbReference>
<evidence type="ECO:0000313" key="7">
    <source>
        <dbReference type="Proteomes" id="UP000028868"/>
    </source>
</evidence>
<evidence type="ECO:0000259" key="5">
    <source>
        <dbReference type="PROSITE" id="PS50931"/>
    </source>
</evidence>
<dbReference type="InterPro" id="IPR000847">
    <property type="entry name" value="LysR_HTH_N"/>
</dbReference>
<organism evidence="6 7">
    <name type="scientific">Halobacillus karajensis</name>
    <dbReference type="NCBI Taxonomy" id="195088"/>
    <lineage>
        <taxon>Bacteria</taxon>
        <taxon>Bacillati</taxon>
        <taxon>Bacillota</taxon>
        <taxon>Bacilli</taxon>
        <taxon>Bacillales</taxon>
        <taxon>Bacillaceae</taxon>
        <taxon>Halobacillus</taxon>
    </lineage>
</organism>
<evidence type="ECO:0000256" key="1">
    <source>
        <dbReference type="ARBA" id="ARBA00009437"/>
    </source>
</evidence>
<accession>A0A024P2X8</accession>
<name>A0A024P2X8_9BACI</name>
<dbReference type="Pfam" id="PF00126">
    <property type="entry name" value="HTH_1"/>
    <property type="match status" value="1"/>
</dbReference>
<reference evidence="7" key="1">
    <citation type="submission" date="2014-03" db="EMBL/GenBank/DDBJ databases">
        <authorList>
            <person name="Urmite Genomes U."/>
        </authorList>
    </citation>
    <scope>NUCLEOTIDE SEQUENCE [LARGE SCALE GENOMIC DNA]</scope>
    <source>
        <strain evidence="7">HD-03</strain>
    </source>
</reference>
<dbReference type="Proteomes" id="UP000028868">
    <property type="component" value="Unassembled WGS sequence"/>
</dbReference>